<evidence type="ECO:0000313" key="2">
    <source>
        <dbReference type="Proteomes" id="UP000790377"/>
    </source>
</evidence>
<dbReference type="EMBL" id="MU267821">
    <property type="protein sequence ID" value="KAH7908446.1"/>
    <property type="molecule type" value="Genomic_DNA"/>
</dbReference>
<name>A0ACB8A612_9AGAM</name>
<gene>
    <name evidence="1" type="ORF">BJ138DRAFT_1091228</name>
</gene>
<dbReference type="Proteomes" id="UP000790377">
    <property type="component" value="Unassembled WGS sequence"/>
</dbReference>
<sequence>MRFIDLPADPLLTIFLDLDVEDVLALKQSCRILNEIGSLDYLWHKLVRTCDLPLDLPLGADSATLSGQELQAIVVKALKLDHHWRKPDAYIRRVIPIIHSDTSYVDSFHLLPGGKWLVTTHHTHIIGDSDGGQCTDLTLWCLDDITSPRVIKTILIHDRATSCRAYYQPAQRTFSVAVALSKGDISGCVEVYRISLDNPAVSIRGCEPLMFHPVASDGPQESSLRIDKLRIHEDILGVIFIQLLPTGYHQLPRRMVHVYLYNLVTGASATFKAYHGSDDYFELFRDQYALARYDPPEPIVSFYDIPSFIVSANLDSEAPANNEPDPSTMSEGLFSARCSLSHDSSFSAYRGASSGIIEHGVPVFNTLMFNVWGCTGKTDRFSPPDRETRFSGYTTITSEVFHLGNNDGASHQFYYLQLGATGRRAVWVEFQGGIKFRKWSASRHYHGENPSAGVSVFMPPTTGLPFDKEDIFWIAFDEATCRLCVGLRTGELYVCDFL</sequence>
<reference evidence="1" key="1">
    <citation type="journal article" date="2021" name="New Phytol.">
        <title>Evolutionary innovations through gain and loss of genes in the ectomycorrhizal Boletales.</title>
        <authorList>
            <person name="Wu G."/>
            <person name="Miyauchi S."/>
            <person name="Morin E."/>
            <person name="Kuo A."/>
            <person name="Drula E."/>
            <person name="Varga T."/>
            <person name="Kohler A."/>
            <person name="Feng B."/>
            <person name="Cao Y."/>
            <person name="Lipzen A."/>
            <person name="Daum C."/>
            <person name="Hundley H."/>
            <person name="Pangilinan J."/>
            <person name="Johnson J."/>
            <person name="Barry K."/>
            <person name="LaButti K."/>
            <person name="Ng V."/>
            <person name="Ahrendt S."/>
            <person name="Min B."/>
            <person name="Choi I.G."/>
            <person name="Park H."/>
            <person name="Plett J.M."/>
            <person name="Magnuson J."/>
            <person name="Spatafora J.W."/>
            <person name="Nagy L.G."/>
            <person name="Henrissat B."/>
            <person name="Grigoriev I.V."/>
            <person name="Yang Z.L."/>
            <person name="Xu J."/>
            <person name="Martin F.M."/>
        </authorList>
    </citation>
    <scope>NUCLEOTIDE SEQUENCE</scope>
    <source>
        <strain evidence="1">ATCC 28755</strain>
    </source>
</reference>
<evidence type="ECO:0000313" key="1">
    <source>
        <dbReference type="EMBL" id="KAH7908446.1"/>
    </source>
</evidence>
<proteinExistence type="predicted"/>
<keyword evidence="2" id="KW-1185">Reference proteome</keyword>
<organism evidence="1 2">
    <name type="scientific">Hygrophoropsis aurantiaca</name>
    <dbReference type="NCBI Taxonomy" id="72124"/>
    <lineage>
        <taxon>Eukaryota</taxon>
        <taxon>Fungi</taxon>
        <taxon>Dikarya</taxon>
        <taxon>Basidiomycota</taxon>
        <taxon>Agaricomycotina</taxon>
        <taxon>Agaricomycetes</taxon>
        <taxon>Agaricomycetidae</taxon>
        <taxon>Boletales</taxon>
        <taxon>Coniophorineae</taxon>
        <taxon>Hygrophoropsidaceae</taxon>
        <taxon>Hygrophoropsis</taxon>
    </lineage>
</organism>
<accession>A0ACB8A612</accession>
<protein>
    <submittedName>
        <fullName evidence="1">Uncharacterized protein</fullName>
    </submittedName>
</protein>
<comment type="caution">
    <text evidence="1">The sequence shown here is derived from an EMBL/GenBank/DDBJ whole genome shotgun (WGS) entry which is preliminary data.</text>
</comment>